<dbReference type="EMBL" id="CDHN01000003">
    <property type="protein sequence ID" value="CEJ89995.1"/>
    <property type="molecule type" value="Genomic_DNA"/>
</dbReference>
<dbReference type="HOGENOM" id="CLU_047021_1_0_1"/>
<evidence type="ECO:0008006" key="3">
    <source>
        <dbReference type="Google" id="ProtNLM"/>
    </source>
</evidence>
<keyword evidence="2" id="KW-1185">Reference proteome</keyword>
<reference evidence="1 2" key="1">
    <citation type="journal article" date="2015" name="Genome Announc.">
        <title>Draft Genome Sequence and Gene Annotation of the Entomopathogenic Fungus Verticillium hemipterigenum.</title>
        <authorList>
            <person name="Horn F."/>
            <person name="Habel A."/>
            <person name="Scharf D.H."/>
            <person name="Dworschak J."/>
            <person name="Brakhage A.A."/>
            <person name="Guthke R."/>
            <person name="Hertweck C."/>
            <person name="Linde J."/>
        </authorList>
    </citation>
    <scope>NUCLEOTIDE SEQUENCE [LARGE SCALE GENOMIC DNA]</scope>
</reference>
<name>A0A0A1THJ8_9HYPO</name>
<sequence>MACGSASPSLLDMPTEIQALILEQLDNVATLKDVMLTCKALHQTCVRFPLIKATIWTNKISSDVLPWSIAALTTGRKRRQWFPYVHPWHALKPFLDNRRDFVTSSLSSLPMAAYGELIRLHSVIEWLFAEFIETTVANVDSVDGYNYYKKHPLTPSETSRVYRAFYRLQVYCNVFRFARENDDTAEKLSLFFDCESPWVNEQLVIARQILYKDIGQFSMVVPRLTNTQEAKKLLADSPNWGFIAGELKDAGPDYMYPLTRAKSPRALVKRILKIHSQFGLDVLSSLDVGTSQIQPLFEYSAEEMDEMCRSNSPCDLDSGPFESWFALHTFQRHSRMCALFEMMHPRDMGYVMWDKERLDRDRFLEKCQQKWETDKRFTPMTDGRTQDFPLVTRYPRWRDAPGDYNWYGDEVPANE</sequence>
<accession>A0A0A1THJ8</accession>
<protein>
    <recommendedName>
        <fullName evidence="3">F-box domain-containing protein</fullName>
    </recommendedName>
</protein>
<organism evidence="1 2">
    <name type="scientific">[Torrubiella] hemipterigena</name>
    <dbReference type="NCBI Taxonomy" id="1531966"/>
    <lineage>
        <taxon>Eukaryota</taxon>
        <taxon>Fungi</taxon>
        <taxon>Dikarya</taxon>
        <taxon>Ascomycota</taxon>
        <taxon>Pezizomycotina</taxon>
        <taxon>Sordariomycetes</taxon>
        <taxon>Hypocreomycetidae</taxon>
        <taxon>Hypocreales</taxon>
        <taxon>Clavicipitaceae</taxon>
        <taxon>Clavicipitaceae incertae sedis</taxon>
        <taxon>'Torrubiella' clade</taxon>
    </lineage>
</organism>
<proteinExistence type="predicted"/>
<gene>
    <name evidence="1" type="ORF">VHEMI05808</name>
</gene>
<evidence type="ECO:0000313" key="1">
    <source>
        <dbReference type="EMBL" id="CEJ89995.1"/>
    </source>
</evidence>
<dbReference type="OrthoDB" id="5427059at2759"/>
<dbReference type="Proteomes" id="UP000039046">
    <property type="component" value="Unassembled WGS sequence"/>
</dbReference>
<evidence type="ECO:0000313" key="2">
    <source>
        <dbReference type="Proteomes" id="UP000039046"/>
    </source>
</evidence>
<dbReference type="AlphaFoldDB" id="A0A0A1THJ8"/>